<name>A0A1H5EY35_9MICO</name>
<dbReference type="Proteomes" id="UP000199220">
    <property type="component" value="Unassembled WGS sequence"/>
</dbReference>
<organism evidence="14 15">
    <name type="scientific">Ruania alba</name>
    <dbReference type="NCBI Taxonomy" id="648782"/>
    <lineage>
        <taxon>Bacteria</taxon>
        <taxon>Bacillati</taxon>
        <taxon>Actinomycetota</taxon>
        <taxon>Actinomycetes</taxon>
        <taxon>Micrococcales</taxon>
        <taxon>Ruaniaceae</taxon>
        <taxon>Ruania</taxon>
    </lineage>
</organism>
<proteinExistence type="inferred from homology"/>
<evidence type="ECO:0000256" key="9">
    <source>
        <dbReference type="ARBA" id="ARBA00061644"/>
    </source>
</evidence>
<evidence type="ECO:0000256" key="3">
    <source>
        <dbReference type="ARBA" id="ARBA00022475"/>
    </source>
</evidence>
<keyword evidence="8 11" id="KW-0472">Membrane</keyword>
<dbReference type="PANTHER" id="PTHR43394">
    <property type="entry name" value="ATP-DEPENDENT PERMEASE MDL1, MITOCHONDRIAL"/>
    <property type="match status" value="1"/>
</dbReference>
<keyword evidence="6 14" id="KW-0067">ATP-binding</keyword>
<dbReference type="STRING" id="648782.SAMN04488554_1168"/>
<evidence type="ECO:0000256" key="11">
    <source>
        <dbReference type="SAM" id="Phobius"/>
    </source>
</evidence>
<feature type="transmembrane region" description="Helical" evidence="11">
    <location>
        <begin position="172"/>
        <end position="197"/>
    </location>
</feature>
<dbReference type="SMART" id="SM00382">
    <property type="entry name" value="AAA"/>
    <property type="match status" value="1"/>
</dbReference>
<evidence type="ECO:0000256" key="6">
    <source>
        <dbReference type="ARBA" id="ARBA00022840"/>
    </source>
</evidence>
<evidence type="ECO:0000313" key="15">
    <source>
        <dbReference type="Proteomes" id="UP000199220"/>
    </source>
</evidence>
<accession>A0A1H5EY35</accession>
<dbReference type="Gene3D" id="3.40.50.300">
    <property type="entry name" value="P-loop containing nucleotide triphosphate hydrolases"/>
    <property type="match status" value="1"/>
</dbReference>
<keyword evidence="2" id="KW-0813">Transport</keyword>
<dbReference type="Pfam" id="PF00005">
    <property type="entry name" value="ABC_tran"/>
    <property type="match status" value="1"/>
</dbReference>
<evidence type="ECO:0000256" key="8">
    <source>
        <dbReference type="ARBA" id="ARBA00023136"/>
    </source>
</evidence>
<dbReference type="GO" id="GO:0015421">
    <property type="term" value="F:ABC-type oligopeptide transporter activity"/>
    <property type="evidence" value="ECO:0007669"/>
    <property type="project" value="TreeGrafter"/>
</dbReference>
<dbReference type="CDD" id="cd18543">
    <property type="entry name" value="ABC_6TM_Rv0194_D1_like"/>
    <property type="match status" value="1"/>
</dbReference>
<dbReference type="InterPro" id="IPR036640">
    <property type="entry name" value="ABC1_TM_sf"/>
</dbReference>
<keyword evidence="5" id="KW-0547">Nucleotide-binding</keyword>
<keyword evidence="15" id="KW-1185">Reference proteome</keyword>
<feature type="transmembrane region" description="Helical" evidence="11">
    <location>
        <begin position="282"/>
        <end position="307"/>
    </location>
</feature>
<dbReference type="PROSITE" id="PS00211">
    <property type="entry name" value="ABC_TRANSPORTER_1"/>
    <property type="match status" value="1"/>
</dbReference>
<dbReference type="FunFam" id="3.40.50.300:FF:000299">
    <property type="entry name" value="ABC transporter ATP-binding protein/permease"/>
    <property type="match status" value="1"/>
</dbReference>
<feature type="transmembrane region" description="Helical" evidence="11">
    <location>
        <begin position="203"/>
        <end position="220"/>
    </location>
</feature>
<dbReference type="SUPFAM" id="SSF52540">
    <property type="entry name" value="P-loop containing nucleoside triphosphate hydrolases"/>
    <property type="match status" value="1"/>
</dbReference>
<dbReference type="InterPro" id="IPR003439">
    <property type="entry name" value="ABC_transporter-like_ATP-bd"/>
</dbReference>
<dbReference type="Gene3D" id="1.20.1560.10">
    <property type="entry name" value="ABC transporter type 1, transmembrane domain"/>
    <property type="match status" value="1"/>
</dbReference>
<dbReference type="PANTHER" id="PTHR43394:SF1">
    <property type="entry name" value="ATP-BINDING CASSETTE SUB-FAMILY B MEMBER 10, MITOCHONDRIAL"/>
    <property type="match status" value="1"/>
</dbReference>
<evidence type="ECO:0000256" key="7">
    <source>
        <dbReference type="ARBA" id="ARBA00022989"/>
    </source>
</evidence>
<evidence type="ECO:0000256" key="4">
    <source>
        <dbReference type="ARBA" id="ARBA00022692"/>
    </source>
</evidence>
<evidence type="ECO:0000256" key="10">
    <source>
        <dbReference type="SAM" id="MobiDB-lite"/>
    </source>
</evidence>
<feature type="domain" description="ABC transmembrane type-1" evidence="13">
    <location>
        <begin position="58"/>
        <end position="341"/>
    </location>
</feature>
<dbReference type="InterPro" id="IPR011527">
    <property type="entry name" value="ABC1_TM_dom"/>
</dbReference>
<feature type="domain" description="ABC transporter" evidence="12">
    <location>
        <begin position="397"/>
        <end position="631"/>
    </location>
</feature>
<feature type="transmembrane region" description="Helical" evidence="11">
    <location>
        <begin position="57"/>
        <end position="78"/>
    </location>
</feature>
<evidence type="ECO:0000313" key="14">
    <source>
        <dbReference type="EMBL" id="SED96041.1"/>
    </source>
</evidence>
<keyword evidence="3" id="KW-1003">Cell membrane</keyword>
<evidence type="ECO:0000259" key="12">
    <source>
        <dbReference type="PROSITE" id="PS50893"/>
    </source>
</evidence>
<sequence>MPSDHPGRGRRGSAPDQSHSDQSEPRSGAPSTLPPSAAVVATLARLYPFFRPAIPRFVAGMLCALGASLAALAIPQVIRWAVDNPLLDSVGSADRSGVWLAVALVLGLGVLEAAFIALRRAFILIPGTRVEASMRLALFRHLQDLPVAFHDQWPGGQLLSRSMSDLGMLRRWLSFGMVMLVVNATTIAVGVGLMIYLGGWLGIAYLASAVPVMYFSYRFSSRFRRISRLSQDQAGDLATTVEESVHGIRVLKAFGRGREAYQNFSAQADRLRHTELHKARTLGAFLFAITAISEVMLGLCLIAGVWLALDGQITVGALAAFFTTAVVVSGPVEQLGHLVSMTLFAKTAVDRYFDVLDTPNVVDDPAEPQRPEHPRGEVVFDKVQFVYPDEPPPDHAWRDPDRPCEEPRREVLDGIDLTVRPGETMAIVGLTGSGKTTLISLVPRLFDVTGGSLRIDGVDVRDMTRHDLRELVSIAFEDATLFSATVRENVLLGAPEGQDGDADLDRALTVAQAQFTRGLPHGLETTIGEEGLSLSGGQRQRLALARAVAARPRVLVLDDPLSALDVATEEIVTAHLREELTDTTTIVVAHRPSTVALADRVAVLQDGVISAVGTHTELLATHEHYRFVISSLVDEDSGESRPVEVSS</sequence>
<dbReference type="InterPro" id="IPR039421">
    <property type="entry name" value="Type_1_exporter"/>
</dbReference>
<protein>
    <submittedName>
        <fullName evidence="14">ATP-binding cassette, subfamily B</fullName>
    </submittedName>
</protein>
<dbReference type="Pfam" id="PF00664">
    <property type="entry name" value="ABC_membrane"/>
    <property type="match status" value="1"/>
</dbReference>
<evidence type="ECO:0000259" key="13">
    <source>
        <dbReference type="PROSITE" id="PS50929"/>
    </source>
</evidence>
<dbReference type="EMBL" id="FNTX01000001">
    <property type="protein sequence ID" value="SED96041.1"/>
    <property type="molecule type" value="Genomic_DNA"/>
</dbReference>
<dbReference type="InterPro" id="IPR017871">
    <property type="entry name" value="ABC_transporter-like_CS"/>
</dbReference>
<keyword evidence="7 11" id="KW-1133">Transmembrane helix</keyword>
<dbReference type="RefSeq" id="WP_089772086.1">
    <property type="nucleotide sequence ID" value="NZ_FNTX01000001.1"/>
</dbReference>
<dbReference type="PROSITE" id="PS50893">
    <property type="entry name" value="ABC_TRANSPORTER_2"/>
    <property type="match status" value="1"/>
</dbReference>
<keyword evidence="4 11" id="KW-0812">Transmembrane</keyword>
<dbReference type="InterPro" id="IPR003593">
    <property type="entry name" value="AAA+_ATPase"/>
</dbReference>
<evidence type="ECO:0000256" key="2">
    <source>
        <dbReference type="ARBA" id="ARBA00022448"/>
    </source>
</evidence>
<dbReference type="InterPro" id="IPR027417">
    <property type="entry name" value="P-loop_NTPase"/>
</dbReference>
<reference evidence="15" key="1">
    <citation type="submission" date="2016-10" db="EMBL/GenBank/DDBJ databases">
        <authorList>
            <person name="Varghese N."/>
            <person name="Submissions S."/>
        </authorList>
    </citation>
    <scope>NUCLEOTIDE SEQUENCE [LARGE SCALE GENOMIC DNA]</scope>
    <source>
        <strain evidence="15">DSM 21368</strain>
    </source>
</reference>
<feature type="transmembrane region" description="Helical" evidence="11">
    <location>
        <begin position="98"/>
        <end position="118"/>
    </location>
</feature>
<comment type="similarity">
    <text evidence="9">Belongs to the ABC transporter superfamily. Lipid exporter (TC 3.A.1.106) family.</text>
</comment>
<dbReference type="GO" id="GO:0016887">
    <property type="term" value="F:ATP hydrolysis activity"/>
    <property type="evidence" value="ECO:0007669"/>
    <property type="project" value="InterPro"/>
</dbReference>
<dbReference type="AlphaFoldDB" id="A0A1H5EY35"/>
<dbReference type="GO" id="GO:0005524">
    <property type="term" value="F:ATP binding"/>
    <property type="evidence" value="ECO:0007669"/>
    <property type="project" value="UniProtKB-KW"/>
</dbReference>
<evidence type="ECO:0000256" key="5">
    <source>
        <dbReference type="ARBA" id="ARBA00022741"/>
    </source>
</evidence>
<dbReference type="SUPFAM" id="SSF90123">
    <property type="entry name" value="ABC transporter transmembrane region"/>
    <property type="match status" value="1"/>
</dbReference>
<feature type="region of interest" description="Disordered" evidence="10">
    <location>
        <begin position="1"/>
        <end position="33"/>
    </location>
</feature>
<evidence type="ECO:0000256" key="1">
    <source>
        <dbReference type="ARBA" id="ARBA00004651"/>
    </source>
</evidence>
<dbReference type="PROSITE" id="PS50929">
    <property type="entry name" value="ABC_TM1F"/>
    <property type="match status" value="1"/>
</dbReference>
<gene>
    <name evidence="14" type="ORF">SAMN04488554_1168</name>
</gene>
<dbReference type="OrthoDB" id="9806127at2"/>
<comment type="subcellular location">
    <subcellularLocation>
        <location evidence="1">Cell membrane</location>
        <topology evidence="1">Multi-pass membrane protein</topology>
    </subcellularLocation>
</comment>
<dbReference type="GO" id="GO:0005886">
    <property type="term" value="C:plasma membrane"/>
    <property type="evidence" value="ECO:0007669"/>
    <property type="project" value="UniProtKB-SubCell"/>
</dbReference>